<evidence type="ECO:0000256" key="1">
    <source>
        <dbReference type="PROSITE-ProRule" id="PRU00339"/>
    </source>
</evidence>
<dbReference type="InterPro" id="IPR019734">
    <property type="entry name" value="TPR_rpt"/>
</dbReference>
<feature type="repeat" description="TPR" evidence="1">
    <location>
        <begin position="85"/>
        <end position="118"/>
    </location>
</feature>
<gene>
    <name evidence="2" type="ORF">TRSC58_00389</name>
</gene>
<dbReference type="EMBL" id="AUPL01000389">
    <property type="protein sequence ID" value="ESL11852.1"/>
    <property type="molecule type" value="Genomic_DNA"/>
</dbReference>
<proteinExistence type="predicted"/>
<dbReference type="Gene3D" id="1.25.40.10">
    <property type="entry name" value="Tetratricopeptide repeat domain"/>
    <property type="match status" value="1"/>
</dbReference>
<dbReference type="AlphaFoldDB" id="A0A061JEB3"/>
<dbReference type="VEuPathDB" id="TriTrypDB:TRSC58_00389"/>
<name>A0A061JEB3_TRYRA</name>
<keyword evidence="1" id="KW-0802">TPR repeat</keyword>
<evidence type="ECO:0000313" key="2">
    <source>
        <dbReference type="EMBL" id="ESL11852.1"/>
    </source>
</evidence>
<comment type="caution">
    <text evidence="2">The sequence shown here is derived from an EMBL/GenBank/DDBJ whole genome shotgun (WGS) entry which is preliminary data.</text>
</comment>
<evidence type="ECO:0000313" key="3">
    <source>
        <dbReference type="Proteomes" id="UP000031737"/>
    </source>
</evidence>
<dbReference type="PROSITE" id="PS50005">
    <property type="entry name" value="TPR"/>
    <property type="match status" value="1"/>
</dbReference>
<reference evidence="2 3" key="1">
    <citation type="submission" date="2013-07" db="EMBL/GenBank/DDBJ databases">
        <authorList>
            <person name="Stoco P.H."/>
            <person name="Wagner G."/>
            <person name="Gerber A."/>
            <person name="Zaha A."/>
            <person name="Thompson C."/>
            <person name="Bartholomeu D.C."/>
            <person name="Luckemeyer D.D."/>
            <person name="Bahia D."/>
            <person name="Loreto E."/>
            <person name="Prestes E.B."/>
            <person name="Lima F.M."/>
            <person name="Rodrigues-Luiz G."/>
            <person name="Vallejo G.A."/>
            <person name="Filho J.F."/>
            <person name="Monteiro K.M."/>
            <person name="Tyler K.M."/>
            <person name="de Almeida L.G."/>
            <person name="Ortiz M.F."/>
            <person name="Siervo M.A."/>
            <person name="de Moraes M.H."/>
            <person name="Cunha O.L."/>
            <person name="Mendonca-Neto R."/>
            <person name="Silva R."/>
            <person name="Teixeira S.M."/>
            <person name="Murta S.M."/>
            <person name="Sincero T.C."/>
            <person name="Mendes T.A."/>
            <person name="Urmenyi T.P."/>
            <person name="Silva V.G."/>
            <person name="da Rocha W.D."/>
            <person name="Andersson B."/>
            <person name="Romanha A.J."/>
            <person name="Steindel M."/>
            <person name="de Vasconcelos A.T."/>
            <person name="Grisard E.C."/>
        </authorList>
    </citation>
    <scope>NUCLEOTIDE SEQUENCE [LARGE SCALE GENOMIC DNA]</scope>
    <source>
        <strain evidence="2 3">SC58</strain>
    </source>
</reference>
<dbReference type="InterPro" id="IPR011990">
    <property type="entry name" value="TPR-like_helical_dom_sf"/>
</dbReference>
<evidence type="ECO:0008006" key="4">
    <source>
        <dbReference type="Google" id="ProtNLM"/>
    </source>
</evidence>
<protein>
    <recommendedName>
        <fullName evidence="4">Tetratricopeptide repeat domain 5</fullName>
    </recommendedName>
</protein>
<dbReference type="OrthoDB" id="423589at2759"/>
<keyword evidence="3" id="KW-1185">Reference proteome</keyword>
<dbReference type="Proteomes" id="UP000031737">
    <property type="component" value="Unassembled WGS sequence"/>
</dbReference>
<dbReference type="SUPFAM" id="SSF48452">
    <property type="entry name" value="TPR-like"/>
    <property type="match status" value="1"/>
</dbReference>
<organism evidence="2 3">
    <name type="scientific">Trypanosoma rangeli SC58</name>
    <dbReference type="NCBI Taxonomy" id="429131"/>
    <lineage>
        <taxon>Eukaryota</taxon>
        <taxon>Discoba</taxon>
        <taxon>Euglenozoa</taxon>
        <taxon>Kinetoplastea</taxon>
        <taxon>Metakinetoplastina</taxon>
        <taxon>Trypanosomatida</taxon>
        <taxon>Trypanosomatidae</taxon>
        <taxon>Trypanosoma</taxon>
        <taxon>Herpetosoma</taxon>
    </lineage>
</organism>
<accession>A0A061JEB3</accession>
<sequence length="414" mass="45471">MNGSTIEELERRLDELQKVKVFDENVRGGVDRLLASTSNVEEERDPDMKVRLLFLRCKALTLLPIFSMEAEQGCGAALKLRHDRPDLWVLLSECLARRNATREACDALDNALRLDPHNVEALCQYSRLLRTLSSDPKLTPAERLQHLNDSVARGKAAAAARPTNTDGWQCYSIALLSKALSNGVDIAGAQHALQAMRQAARISPEDPDVRFNKGGIEGFLGHFGNAACDFLAAYEVDRKRLKGTKQVLEDHLTVLRRAESRIKSAHQAGKRNFLSLLAKVPSSTDGVTIKEVVEGSATTPCRVTVGTVDVLSEPTMEPMVVLAAEKSGEFLLLLFYGLKRGSIKGNNTIISLLFPGSTPVRVTHEVPGIPFLETSSHTATHTQVFVDLKTTLVNGEPVPSHMRVSPKLSSRMFM</sequence>